<gene>
    <name evidence="2" type="ORF">S03H2_46182</name>
</gene>
<evidence type="ECO:0000313" key="2">
    <source>
        <dbReference type="EMBL" id="GAH75776.1"/>
    </source>
</evidence>
<reference evidence="2" key="1">
    <citation type="journal article" date="2014" name="Front. Microbiol.">
        <title>High frequency of phylogenetically diverse reductive dehalogenase-homologous genes in deep subseafloor sedimentary metagenomes.</title>
        <authorList>
            <person name="Kawai M."/>
            <person name="Futagami T."/>
            <person name="Toyoda A."/>
            <person name="Takaki Y."/>
            <person name="Nishi S."/>
            <person name="Hori S."/>
            <person name="Arai W."/>
            <person name="Tsubouchi T."/>
            <person name="Morono Y."/>
            <person name="Uchiyama I."/>
            <person name="Ito T."/>
            <person name="Fujiyama A."/>
            <person name="Inagaki F."/>
            <person name="Takami H."/>
        </authorList>
    </citation>
    <scope>NUCLEOTIDE SEQUENCE</scope>
    <source>
        <strain evidence="2">Expedition CK06-06</strain>
    </source>
</reference>
<evidence type="ECO:0000256" key="1">
    <source>
        <dbReference type="SAM" id="MobiDB-lite"/>
    </source>
</evidence>
<dbReference type="EMBL" id="BARU01028980">
    <property type="protein sequence ID" value="GAH75776.1"/>
    <property type="molecule type" value="Genomic_DNA"/>
</dbReference>
<name>X1I043_9ZZZZ</name>
<sequence>PQWARVLRNWFANNDKHISLNGLRGFKNGEIIGNTLVKTGNLKTATVIVDLTGGSNNAVRDNISDQAWDDIDTTLMKAGTNDMWGPNQCPEGVKYGDPTEGG</sequence>
<feature type="non-terminal residue" evidence="2">
    <location>
        <position position="1"/>
    </location>
</feature>
<dbReference type="AlphaFoldDB" id="X1I043"/>
<accession>X1I043</accession>
<proteinExistence type="predicted"/>
<organism evidence="2">
    <name type="scientific">marine sediment metagenome</name>
    <dbReference type="NCBI Taxonomy" id="412755"/>
    <lineage>
        <taxon>unclassified sequences</taxon>
        <taxon>metagenomes</taxon>
        <taxon>ecological metagenomes</taxon>
    </lineage>
</organism>
<comment type="caution">
    <text evidence="2">The sequence shown here is derived from an EMBL/GenBank/DDBJ whole genome shotgun (WGS) entry which is preliminary data.</text>
</comment>
<protein>
    <submittedName>
        <fullName evidence="2">Uncharacterized protein</fullName>
    </submittedName>
</protein>
<feature type="region of interest" description="Disordered" evidence="1">
    <location>
        <begin position="79"/>
        <end position="102"/>
    </location>
</feature>